<evidence type="ECO:0000313" key="3">
    <source>
        <dbReference type="Proteomes" id="UP001310022"/>
    </source>
</evidence>
<feature type="transmembrane region" description="Helical" evidence="1">
    <location>
        <begin position="59"/>
        <end position="76"/>
    </location>
</feature>
<name>A0AAN5AMC4_9BACT</name>
<evidence type="ECO:0000313" key="2">
    <source>
        <dbReference type="EMBL" id="GJM61738.1"/>
    </source>
</evidence>
<dbReference type="RefSeq" id="WP_053405731.1">
    <property type="nucleotide sequence ID" value="NZ_BQKE01000001.1"/>
</dbReference>
<dbReference type="Proteomes" id="UP001310022">
    <property type="component" value="Unassembled WGS sequence"/>
</dbReference>
<feature type="transmembrane region" description="Helical" evidence="1">
    <location>
        <begin position="115"/>
        <end position="140"/>
    </location>
</feature>
<proteinExistence type="predicted"/>
<reference evidence="2 3" key="1">
    <citation type="submission" date="2021-12" db="EMBL/GenBank/DDBJ databases">
        <title>Genome sequencing of bacteria with rrn-lacking chromosome and rrn-plasmid.</title>
        <authorList>
            <person name="Anda M."/>
            <person name="Iwasaki W."/>
        </authorList>
    </citation>
    <scope>NUCLEOTIDE SEQUENCE [LARGE SCALE GENOMIC DNA]</scope>
    <source>
        <strain evidence="2 3">NBRC 15940</strain>
    </source>
</reference>
<keyword evidence="1" id="KW-0472">Membrane</keyword>
<dbReference type="AlphaFoldDB" id="A0AAN5AMC4"/>
<sequence>MLNKSNLNYQNSREYINRLNMMLYMLLAVPLAIFVYVYLQKQNNTFTPLLEFSENVLAIVRGAFGLLVFTTIFFAYKAYRAVKKNALEEEVLRDKLNILYGGFQRKLLWLSVGNWAAAIGVLLTADAFFFGLFCVTLIVFSFNNPTLHKVAKDLLLNKEEGWRVLKGEEID</sequence>
<keyword evidence="1" id="KW-1133">Transmembrane helix</keyword>
<comment type="caution">
    <text evidence="2">The sequence shown here is derived from an EMBL/GenBank/DDBJ whole genome shotgun (WGS) entry which is preliminary data.</text>
</comment>
<feature type="transmembrane region" description="Helical" evidence="1">
    <location>
        <begin position="21"/>
        <end position="39"/>
    </location>
</feature>
<gene>
    <name evidence="2" type="ORF">PEDI_22900</name>
</gene>
<keyword evidence="1" id="KW-0812">Transmembrane</keyword>
<dbReference type="EMBL" id="BQKE01000001">
    <property type="protein sequence ID" value="GJM61738.1"/>
    <property type="molecule type" value="Genomic_DNA"/>
</dbReference>
<accession>A0AAN5AMC4</accession>
<evidence type="ECO:0000256" key="1">
    <source>
        <dbReference type="SAM" id="Phobius"/>
    </source>
</evidence>
<keyword evidence="3" id="KW-1185">Reference proteome</keyword>
<protein>
    <submittedName>
        <fullName evidence="2">Uncharacterized protein</fullName>
    </submittedName>
</protein>
<organism evidence="2 3">
    <name type="scientific">Persicobacter diffluens</name>
    <dbReference type="NCBI Taxonomy" id="981"/>
    <lineage>
        <taxon>Bacteria</taxon>
        <taxon>Pseudomonadati</taxon>
        <taxon>Bacteroidota</taxon>
        <taxon>Cytophagia</taxon>
        <taxon>Cytophagales</taxon>
        <taxon>Persicobacteraceae</taxon>
        <taxon>Persicobacter</taxon>
    </lineage>
</organism>